<evidence type="ECO:0000256" key="1">
    <source>
        <dbReference type="SAM" id="Phobius"/>
    </source>
</evidence>
<keyword evidence="1" id="KW-0472">Membrane</keyword>
<accession>A0ABP0PWR9</accession>
<evidence type="ECO:0000313" key="3">
    <source>
        <dbReference type="Proteomes" id="UP001642484"/>
    </source>
</evidence>
<evidence type="ECO:0000313" key="2">
    <source>
        <dbReference type="EMBL" id="CAK9079847.1"/>
    </source>
</evidence>
<reference evidence="2 3" key="1">
    <citation type="submission" date="2024-02" db="EMBL/GenBank/DDBJ databases">
        <authorList>
            <person name="Chen Y."/>
            <person name="Shah S."/>
            <person name="Dougan E. K."/>
            <person name="Thang M."/>
            <person name="Chan C."/>
        </authorList>
    </citation>
    <scope>NUCLEOTIDE SEQUENCE [LARGE SCALE GENOMIC DNA]</scope>
</reference>
<proteinExistence type="predicted"/>
<sequence length="111" mass="12604">MVLGVVEVYAAGACCLCCLLLFRIFLALPLVHLHRLKLWAFFIPGNCDPFAHPKQYKRVYIYTNASTYRSEDKNITDKHDASGILISLHPCGPRSLIDIPSSIPRICRFLR</sequence>
<dbReference type="EMBL" id="CAXAMN010023695">
    <property type="protein sequence ID" value="CAK9079847.1"/>
    <property type="molecule type" value="Genomic_DNA"/>
</dbReference>
<dbReference type="Proteomes" id="UP001642484">
    <property type="component" value="Unassembled WGS sequence"/>
</dbReference>
<gene>
    <name evidence="2" type="ORF">CCMP2556_LOCUS39255</name>
</gene>
<keyword evidence="3" id="KW-1185">Reference proteome</keyword>
<protein>
    <recommendedName>
        <fullName evidence="4">Secreted protein</fullName>
    </recommendedName>
</protein>
<evidence type="ECO:0008006" key="4">
    <source>
        <dbReference type="Google" id="ProtNLM"/>
    </source>
</evidence>
<organism evidence="2 3">
    <name type="scientific">Durusdinium trenchii</name>
    <dbReference type="NCBI Taxonomy" id="1381693"/>
    <lineage>
        <taxon>Eukaryota</taxon>
        <taxon>Sar</taxon>
        <taxon>Alveolata</taxon>
        <taxon>Dinophyceae</taxon>
        <taxon>Suessiales</taxon>
        <taxon>Symbiodiniaceae</taxon>
        <taxon>Durusdinium</taxon>
    </lineage>
</organism>
<keyword evidence="1" id="KW-1133">Transmembrane helix</keyword>
<name>A0ABP0PWR9_9DINO</name>
<keyword evidence="1" id="KW-0812">Transmembrane</keyword>
<comment type="caution">
    <text evidence="2">The sequence shown here is derived from an EMBL/GenBank/DDBJ whole genome shotgun (WGS) entry which is preliminary data.</text>
</comment>
<feature type="transmembrane region" description="Helical" evidence="1">
    <location>
        <begin position="6"/>
        <end position="28"/>
    </location>
</feature>